<evidence type="ECO:0000256" key="3">
    <source>
        <dbReference type="ARBA" id="ARBA00022989"/>
    </source>
</evidence>
<dbReference type="KEGG" id="ret:RHE_PF00528"/>
<reference evidence="7 8" key="1">
    <citation type="journal article" date="2006" name="Proc. Natl. Acad. Sci. U.S.A.">
        <title>The partitioned Rhizobium etli genome: genetic and metabolic redundancy in seven interacting replicons.</title>
        <authorList>
            <person name="Gonzalez V."/>
            <person name="Santamaria R.I."/>
            <person name="Bustos P."/>
            <person name="Hernandez-Gonzalez I."/>
            <person name="Medrano-Soto A."/>
            <person name="Moreno-Hagelsieb G."/>
            <person name="Janga S.C."/>
            <person name="Ramirez M.A."/>
            <person name="Jimenez-Jacinto V."/>
            <person name="Collado-Vides J."/>
            <person name="Davila G."/>
        </authorList>
    </citation>
    <scope>NUCLEOTIDE SEQUENCE [LARGE SCALE GENOMIC DNA]</scope>
    <source>
        <strain evidence="8">ATCC 51251 / DSM 11541 / JCM 21823 / NBRC 15573 / CFN 42</strain>
    </source>
</reference>
<sequence>MSLTEFLAAFALFVALHSIPAVPTIRAEIIRRVGRPVYFVGYSAASTLALIWVFSAALALDYIPLWELTPGNAAAAFVLAPFGIFLVIAGLLSANPLSITLNRSPNPGAITKITRHPVLWGFAAWASGHIAANGDLRSLLLFGGFAVFALGAISMTDKRAKRRLGVSWTRLAEHTSIWPFGACFKGEQPRLDVPMLLAGLASAVMVLWLLFAGGHSAMFGADPLASSVDRSQSISQPEP</sequence>
<dbReference type="Gene3D" id="1.20.120.1630">
    <property type="match status" value="1"/>
</dbReference>
<keyword evidence="7" id="KW-0614">Plasmid</keyword>
<dbReference type="InterPro" id="IPR009915">
    <property type="entry name" value="NnrU_dom"/>
</dbReference>
<feature type="transmembrane region" description="Helical" evidence="5">
    <location>
        <begin position="138"/>
        <end position="155"/>
    </location>
</feature>
<dbReference type="HOGENOM" id="CLU_104582_0_0_5"/>
<dbReference type="GO" id="GO:0016020">
    <property type="term" value="C:membrane"/>
    <property type="evidence" value="ECO:0007669"/>
    <property type="project" value="UniProtKB-SubCell"/>
</dbReference>
<feature type="transmembrane region" description="Helical" evidence="5">
    <location>
        <begin position="72"/>
        <end position="92"/>
    </location>
</feature>
<keyword evidence="2 5" id="KW-0812">Transmembrane</keyword>
<feature type="transmembrane region" description="Helical" evidence="5">
    <location>
        <begin position="6"/>
        <end position="25"/>
    </location>
</feature>
<accession>Q2JYB9</accession>
<proteinExistence type="predicted"/>
<gene>
    <name evidence="7" type="primary">nnrU</name>
    <name evidence="7" type="ordered locus">RHE_PF00528</name>
</gene>
<evidence type="ECO:0000256" key="4">
    <source>
        <dbReference type="ARBA" id="ARBA00023136"/>
    </source>
</evidence>
<dbReference type="Pfam" id="PF07298">
    <property type="entry name" value="NnrU"/>
    <property type="match status" value="1"/>
</dbReference>
<keyword evidence="4 5" id="KW-0472">Membrane</keyword>
<organism evidence="7 8">
    <name type="scientific">Rhizobium etli (strain ATCC 51251 / DSM 11541 / JCM 21823 / NBRC 15573 / CFN 42)</name>
    <dbReference type="NCBI Taxonomy" id="347834"/>
    <lineage>
        <taxon>Bacteria</taxon>
        <taxon>Pseudomonadati</taxon>
        <taxon>Pseudomonadota</taxon>
        <taxon>Alphaproteobacteria</taxon>
        <taxon>Hyphomicrobiales</taxon>
        <taxon>Rhizobiaceae</taxon>
        <taxon>Rhizobium/Agrobacterium group</taxon>
        <taxon>Rhizobium</taxon>
    </lineage>
</organism>
<geneLocation type="plasmid" evidence="7 8">
    <name>p42f</name>
</geneLocation>
<protein>
    <submittedName>
        <fullName evidence="7">Denitrification regulator protein</fullName>
    </submittedName>
</protein>
<name>Q2JYB9_RHIEC</name>
<feature type="transmembrane region" description="Helical" evidence="5">
    <location>
        <begin position="113"/>
        <end position="132"/>
    </location>
</feature>
<feature type="transmembrane region" description="Helical" evidence="5">
    <location>
        <begin position="37"/>
        <end position="60"/>
    </location>
</feature>
<keyword evidence="3 5" id="KW-1133">Transmembrane helix</keyword>
<evidence type="ECO:0000313" key="7">
    <source>
        <dbReference type="EMBL" id="ABC94417.1"/>
    </source>
</evidence>
<keyword evidence="8" id="KW-1185">Reference proteome</keyword>
<evidence type="ECO:0000256" key="5">
    <source>
        <dbReference type="SAM" id="Phobius"/>
    </source>
</evidence>
<evidence type="ECO:0000259" key="6">
    <source>
        <dbReference type="Pfam" id="PF07298"/>
    </source>
</evidence>
<feature type="transmembrane region" description="Helical" evidence="5">
    <location>
        <begin position="195"/>
        <end position="214"/>
    </location>
</feature>
<dbReference type="AlphaFoldDB" id="Q2JYB9"/>
<comment type="subcellular location">
    <subcellularLocation>
        <location evidence="1">Membrane</location>
        <topology evidence="1">Multi-pass membrane protein</topology>
    </subcellularLocation>
</comment>
<evidence type="ECO:0000256" key="2">
    <source>
        <dbReference type="ARBA" id="ARBA00022692"/>
    </source>
</evidence>
<dbReference type="EMBL" id="CP000138">
    <property type="protein sequence ID" value="ABC94417.1"/>
    <property type="molecule type" value="Genomic_DNA"/>
</dbReference>
<evidence type="ECO:0000256" key="1">
    <source>
        <dbReference type="ARBA" id="ARBA00004141"/>
    </source>
</evidence>
<dbReference type="Proteomes" id="UP000001936">
    <property type="component" value="Plasmid p42f"/>
</dbReference>
<feature type="domain" description="NnrU" evidence="6">
    <location>
        <begin position="6"/>
        <end position="223"/>
    </location>
</feature>
<evidence type="ECO:0000313" key="8">
    <source>
        <dbReference type="Proteomes" id="UP000001936"/>
    </source>
</evidence>